<dbReference type="OrthoDB" id="5522954at2"/>
<dbReference type="PANTHER" id="PTHR46696:SF1">
    <property type="entry name" value="CYTOCHROME P450 YJIB-RELATED"/>
    <property type="match status" value="1"/>
</dbReference>
<dbReference type="AlphaFoldDB" id="A0A1D8A6N9"/>
<reference evidence="4" key="1">
    <citation type="journal article" date="2017" name="J. Biotechnol.">
        <title>Complete genome sequence of Novosphingobium resinovorum SA1, a versatile xenobiotic-degrading bacterium capable of utilizing sulfanilic acid.</title>
        <authorList>
            <person name="Hegedus B."/>
            <person name="Kos P.B."/>
            <person name="Balint B."/>
            <person name="Maroti G."/>
            <person name="Gan H.M."/>
            <person name="Perei K."/>
            <person name="Rakhely G."/>
        </authorList>
    </citation>
    <scope>NUCLEOTIDE SEQUENCE [LARGE SCALE GENOMIC DNA]</scope>
    <source>
        <strain evidence="4">SA1</strain>
    </source>
</reference>
<keyword evidence="2" id="KW-0503">Monooxygenase</keyword>
<comment type="similarity">
    <text evidence="1 2">Belongs to the cytochrome P450 family.</text>
</comment>
<dbReference type="InterPro" id="IPR036396">
    <property type="entry name" value="Cyt_P450_sf"/>
</dbReference>
<proteinExistence type="inferred from homology"/>
<dbReference type="Pfam" id="PF00067">
    <property type="entry name" value="p450"/>
    <property type="match status" value="1"/>
</dbReference>
<keyword evidence="4" id="KW-1185">Reference proteome</keyword>
<gene>
    <name evidence="3" type="ORF">BES08_14180</name>
</gene>
<organism evidence="3 4">
    <name type="scientific">Novosphingobium resinovorum</name>
    <dbReference type="NCBI Taxonomy" id="158500"/>
    <lineage>
        <taxon>Bacteria</taxon>
        <taxon>Pseudomonadati</taxon>
        <taxon>Pseudomonadota</taxon>
        <taxon>Alphaproteobacteria</taxon>
        <taxon>Sphingomonadales</taxon>
        <taxon>Sphingomonadaceae</taxon>
        <taxon>Novosphingobium</taxon>
    </lineage>
</organism>
<evidence type="ECO:0000256" key="1">
    <source>
        <dbReference type="ARBA" id="ARBA00010617"/>
    </source>
</evidence>
<keyword evidence="2" id="KW-0349">Heme</keyword>
<accession>A0A1D8A6N9</accession>
<evidence type="ECO:0000313" key="4">
    <source>
        <dbReference type="Proteomes" id="UP000094626"/>
    </source>
</evidence>
<dbReference type="GO" id="GO:0016705">
    <property type="term" value="F:oxidoreductase activity, acting on paired donors, with incorporation or reduction of molecular oxygen"/>
    <property type="evidence" value="ECO:0007669"/>
    <property type="project" value="InterPro"/>
</dbReference>
<dbReference type="PANTHER" id="PTHR46696">
    <property type="entry name" value="P450, PUTATIVE (EUROFUNG)-RELATED"/>
    <property type="match status" value="1"/>
</dbReference>
<dbReference type="KEGG" id="nre:BES08_14180"/>
<dbReference type="PRINTS" id="PR00359">
    <property type="entry name" value="BP450"/>
</dbReference>
<evidence type="ECO:0000313" key="3">
    <source>
        <dbReference type="EMBL" id="AOR77774.1"/>
    </source>
</evidence>
<dbReference type="GO" id="GO:0004497">
    <property type="term" value="F:monooxygenase activity"/>
    <property type="evidence" value="ECO:0007669"/>
    <property type="project" value="UniProtKB-KW"/>
</dbReference>
<dbReference type="RefSeq" id="WP_069708681.1">
    <property type="nucleotide sequence ID" value="NZ_CP017075.1"/>
</dbReference>
<keyword evidence="2" id="KW-0479">Metal-binding</keyword>
<dbReference type="EMBL" id="CP017075">
    <property type="protein sequence ID" value="AOR77774.1"/>
    <property type="molecule type" value="Genomic_DNA"/>
</dbReference>
<evidence type="ECO:0008006" key="5">
    <source>
        <dbReference type="Google" id="ProtNLM"/>
    </source>
</evidence>
<dbReference type="GO" id="GO:0005506">
    <property type="term" value="F:iron ion binding"/>
    <property type="evidence" value="ECO:0007669"/>
    <property type="project" value="InterPro"/>
</dbReference>
<keyword evidence="2" id="KW-0560">Oxidoreductase</keyword>
<dbReference type="SUPFAM" id="SSF48264">
    <property type="entry name" value="Cytochrome P450"/>
    <property type="match status" value="1"/>
</dbReference>
<dbReference type="Proteomes" id="UP000094626">
    <property type="component" value="Chromosome"/>
</dbReference>
<sequence>MRSYSASEFDPFSEAYLSSPYPFHEQLRAAGSVSHFAAYDVYGIIRHKDVAAALGDWKTFSSADGVGLERFSEGTMRRTQSLLLEADPPNHTAMRAVIGRVLSPLVIRQLRSRFEEEAGQLVDRLLDLREFDAVKDMAEFFPVKVFPDAMGLGLEGREKLLPFSDMVFNAFGPENDIYERSDKIGRPVVEWLLDQTKMENLAPGGLGRQIWDAALRGEIAEREAASVIRSLLTAGMDTTVNGLAHAVLAFASYPAEWQRLVDNPSLIRPSFDEIVRWESPIHSILRTTTSEVVVGEHVIPAKVKVILFLGAANRDPDRWEDPNDVRIGRDTQGHVAFGTGIHGCLGQLIARLEAEVIFAQFIRRVRSFELTGEPVWRLNNALRGLSSLPVRILPN</sequence>
<evidence type="ECO:0000256" key="2">
    <source>
        <dbReference type="RuleBase" id="RU000461"/>
    </source>
</evidence>
<dbReference type="PROSITE" id="PS00086">
    <property type="entry name" value="CYTOCHROME_P450"/>
    <property type="match status" value="1"/>
</dbReference>
<name>A0A1D8A6N9_9SPHN</name>
<keyword evidence="2" id="KW-0408">Iron</keyword>
<dbReference type="InterPro" id="IPR002397">
    <property type="entry name" value="Cyt_P450_B"/>
</dbReference>
<dbReference type="InterPro" id="IPR001128">
    <property type="entry name" value="Cyt_P450"/>
</dbReference>
<protein>
    <recommendedName>
        <fullName evidence="5">Cytochrome P450</fullName>
    </recommendedName>
</protein>
<dbReference type="InterPro" id="IPR017972">
    <property type="entry name" value="Cyt_P450_CS"/>
</dbReference>
<dbReference type="Gene3D" id="1.10.630.10">
    <property type="entry name" value="Cytochrome P450"/>
    <property type="match status" value="1"/>
</dbReference>
<dbReference type="GO" id="GO:0020037">
    <property type="term" value="F:heme binding"/>
    <property type="evidence" value="ECO:0007669"/>
    <property type="project" value="InterPro"/>
</dbReference>